<comment type="caution">
    <text evidence="1">The sequence shown here is derived from an EMBL/GenBank/DDBJ whole genome shotgun (WGS) entry which is preliminary data.</text>
</comment>
<organism evidence="1 2">
    <name type="scientific">Caerostris extrusa</name>
    <name type="common">Bark spider</name>
    <name type="synonym">Caerostris bankana</name>
    <dbReference type="NCBI Taxonomy" id="172846"/>
    <lineage>
        <taxon>Eukaryota</taxon>
        <taxon>Metazoa</taxon>
        <taxon>Ecdysozoa</taxon>
        <taxon>Arthropoda</taxon>
        <taxon>Chelicerata</taxon>
        <taxon>Arachnida</taxon>
        <taxon>Araneae</taxon>
        <taxon>Araneomorphae</taxon>
        <taxon>Entelegynae</taxon>
        <taxon>Araneoidea</taxon>
        <taxon>Araneidae</taxon>
        <taxon>Caerostris</taxon>
    </lineage>
</organism>
<accession>A0AAV4MVN3</accession>
<evidence type="ECO:0000313" key="2">
    <source>
        <dbReference type="Proteomes" id="UP001054945"/>
    </source>
</evidence>
<dbReference type="Proteomes" id="UP001054945">
    <property type="component" value="Unassembled WGS sequence"/>
</dbReference>
<protein>
    <submittedName>
        <fullName evidence="1">Uncharacterized protein</fullName>
    </submittedName>
</protein>
<dbReference type="AlphaFoldDB" id="A0AAV4MVN3"/>
<sequence>MQQNSTSNTIQSSSTTVKPTSIRKLLNTVDGRKSPKNRELYKSLSLKNQKGFTTFFTTYLEQESGVADGTLFCQRQDFQLESCEWGACVHSKPAPTPRIHVPRLFPNGIRFYSPTRYSSREGFSSAFTPEELNDDRNEAAVSIRR</sequence>
<dbReference type="EMBL" id="BPLR01020121">
    <property type="protein sequence ID" value="GIX74999.1"/>
    <property type="molecule type" value="Genomic_DNA"/>
</dbReference>
<keyword evidence="2" id="KW-1185">Reference proteome</keyword>
<proteinExistence type="predicted"/>
<name>A0AAV4MVN3_CAEEX</name>
<evidence type="ECO:0000313" key="1">
    <source>
        <dbReference type="EMBL" id="GIX74999.1"/>
    </source>
</evidence>
<gene>
    <name evidence="1" type="ORF">CEXT_670901</name>
</gene>
<reference evidence="1 2" key="1">
    <citation type="submission" date="2021-06" db="EMBL/GenBank/DDBJ databases">
        <title>Caerostris extrusa draft genome.</title>
        <authorList>
            <person name="Kono N."/>
            <person name="Arakawa K."/>
        </authorList>
    </citation>
    <scope>NUCLEOTIDE SEQUENCE [LARGE SCALE GENOMIC DNA]</scope>
</reference>